<keyword evidence="2" id="KW-1185">Reference proteome</keyword>
<reference evidence="1" key="1">
    <citation type="submission" date="2020-11" db="EMBL/GenBank/DDBJ databases">
        <title>Sequencing the genomes of 1000 actinobacteria strains.</title>
        <authorList>
            <person name="Klenk H.-P."/>
        </authorList>
    </citation>
    <scope>NUCLEOTIDE SEQUENCE</scope>
    <source>
        <strain evidence="1">DSM 45356</strain>
    </source>
</reference>
<name>A0A8J7GKZ3_9ACTN</name>
<comment type="caution">
    <text evidence="1">The sequence shown here is derived from an EMBL/GenBank/DDBJ whole genome shotgun (WGS) entry which is preliminary data.</text>
</comment>
<dbReference type="Proteomes" id="UP000622552">
    <property type="component" value="Unassembled WGS sequence"/>
</dbReference>
<dbReference type="EMBL" id="JADOUF010000001">
    <property type="protein sequence ID" value="MBG6138802.1"/>
    <property type="molecule type" value="Genomic_DNA"/>
</dbReference>
<organism evidence="1 2">
    <name type="scientific">Longispora fulva</name>
    <dbReference type="NCBI Taxonomy" id="619741"/>
    <lineage>
        <taxon>Bacteria</taxon>
        <taxon>Bacillati</taxon>
        <taxon>Actinomycetota</taxon>
        <taxon>Actinomycetes</taxon>
        <taxon>Micromonosporales</taxon>
        <taxon>Micromonosporaceae</taxon>
        <taxon>Longispora</taxon>
    </lineage>
</organism>
<evidence type="ECO:0000313" key="2">
    <source>
        <dbReference type="Proteomes" id="UP000622552"/>
    </source>
</evidence>
<accession>A0A8J7GKZ3</accession>
<sequence>MAEGLPHAKVTAAGHPTPLWAFDAPPDRSAYVGEAKGFWLYAVAWPATAGYVLAEEVVLHDLVESLPSALVFGAPSPYLHGED</sequence>
<dbReference type="AlphaFoldDB" id="A0A8J7GKZ3"/>
<dbReference type="InterPro" id="IPR046646">
    <property type="entry name" value="DUF6758"/>
</dbReference>
<protein>
    <submittedName>
        <fullName evidence="1">Uncharacterized protein</fullName>
    </submittedName>
</protein>
<dbReference type="Pfam" id="PF20544">
    <property type="entry name" value="DUF6758"/>
    <property type="match status" value="1"/>
</dbReference>
<proteinExistence type="predicted"/>
<evidence type="ECO:0000313" key="1">
    <source>
        <dbReference type="EMBL" id="MBG6138802.1"/>
    </source>
</evidence>
<gene>
    <name evidence="1" type="ORF">IW245_004996</name>
</gene>